<comment type="subcellular location">
    <subcellularLocation>
        <location evidence="1">Bacterial flagellum</location>
    </subcellularLocation>
</comment>
<evidence type="ECO:0000259" key="5">
    <source>
        <dbReference type="Pfam" id="PF00700"/>
    </source>
</evidence>
<protein>
    <submittedName>
        <fullName evidence="6">Flagellar hook-associated protein FlgL</fullName>
    </submittedName>
</protein>
<organism evidence="6 7">
    <name type="scientific">Bacillus carboniphilus</name>
    <dbReference type="NCBI Taxonomy" id="86663"/>
    <lineage>
        <taxon>Bacteria</taxon>
        <taxon>Bacillati</taxon>
        <taxon>Bacillota</taxon>
        <taxon>Bacilli</taxon>
        <taxon>Bacillales</taxon>
        <taxon>Bacillaceae</taxon>
        <taxon>Bacillus</taxon>
    </lineage>
</organism>
<dbReference type="InterPro" id="IPR046358">
    <property type="entry name" value="Flagellin_C"/>
</dbReference>
<evidence type="ECO:0000256" key="3">
    <source>
        <dbReference type="ARBA" id="ARBA00023143"/>
    </source>
</evidence>
<dbReference type="EMBL" id="CP129013">
    <property type="protein sequence ID" value="WLR44319.1"/>
    <property type="molecule type" value="Genomic_DNA"/>
</dbReference>
<dbReference type="SUPFAM" id="SSF64518">
    <property type="entry name" value="Phase 1 flagellin"/>
    <property type="match status" value="1"/>
</dbReference>
<keyword evidence="6" id="KW-0969">Cilium</keyword>
<evidence type="ECO:0000259" key="4">
    <source>
        <dbReference type="Pfam" id="PF00669"/>
    </source>
</evidence>
<dbReference type="RefSeq" id="WP_226541678.1">
    <property type="nucleotide sequence ID" value="NZ_CP129013.1"/>
</dbReference>
<keyword evidence="6" id="KW-0282">Flagellum</keyword>
<evidence type="ECO:0000313" key="6">
    <source>
        <dbReference type="EMBL" id="WLR44319.1"/>
    </source>
</evidence>
<evidence type="ECO:0000256" key="2">
    <source>
        <dbReference type="ARBA" id="ARBA00005709"/>
    </source>
</evidence>
<dbReference type="InterPro" id="IPR013384">
    <property type="entry name" value="Flagell_FlgL"/>
</dbReference>
<feature type="domain" description="Flagellin N-terminal" evidence="4">
    <location>
        <begin position="4"/>
        <end position="139"/>
    </location>
</feature>
<dbReference type="InterPro" id="IPR001029">
    <property type="entry name" value="Flagellin_N"/>
</dbReference>
<proteinExistence type="inferred from homology"/>
<keyword evidence="3" id="KW-0975">Bacterial flagellum</keyword>
<dbReference type="Proteomes" id="UP001197974">
    <property type="component" value="Chromosome"/>
</dbReference>
<sequence>MRITQSMLASNSFNHISKSYDKMSSFQEQLSTGKKITRPSDDPVVAMKGMFYRTNLTEIEQFQRNLSTAYQWIENSESGIEQGSEILQRVRELVVQGSNGSNSKDDLQSIAAEVAQLKEDLIGVANTKVAGNYIFNGTNITEPPIDIYSQLVNMNENEIKVEVSSGVQMGVSANPIKAFGGENPTLFETLDEILAGLQSGNFSDGDEFLFKIDQHLESMNGERAELGAKYNRLELIENRLGQQEVIANRILSENEDVDLEEVIINMTVQESIHRASLAIGAKVIQPTLIDFLR</sequence>
<feature type="domain" description="Flagellin C-terminal" evidence="5">
    <location>
        <begin position="211"/>
        <end position="291"/>
    </location>
</feature>
<name>A0ABY9JY39_9BACI</name>
<dbReference type="Gene3D" id="1.20.1330.10">
    <property type="entry name" value="f41 fragment of flagellin, N-terminal domain"/>
    <property type="match status" value="1"/>
</dbReference>
<dbReference type="Pfam" id="PF00669">
    <property type="entry name" value="Flagellin_N"/>
    <property type="match status" value="1"/>
</dbReference>
<evidence type="ECO:0000313" key="7">
    <source>
        <dbReference type="Proteomes" id="UP001197974"/>
    </source>
</evidence>
<dbReference type="NCBIfam" id="TIGR02550">
    <property type="entry name" value="flagell_flgL"/>
    <property type="match status" value="1"/>
</dbReference>
<evidence type="ECO:0000256" key="1">
    <source>
        <dbReference type="ARBA" id="ARBA00004365"/>
    </source>
</evidence>
<keyword evidence="6" id="KW-0966">Cell projection</keyword>
<reference evidence="6 7" key="1">
    <citation type="submission" date="2023-06" db="EMBL/GenBank/DDBJ databases">
        <title>Five Gram-positive bacteria isolated from mangrove sediments in Shenzhen, Guangdong, China.</title>
        <authorList>
            <person name="Yu S."/>
            <person name="Zheng W."/>
            <person name="Huang Y."/>
        </authorList>
    </citation>
    <scope>NUCLEOTIDE SEQUENCE [LARGE SCALE GENOMIC DNA]</scope>
    <source>
        <strain evidence="6 7">SaN35-3</strain>
    </source>
</reference>
<accession>A0ABY9JY39</accession>
<dbReference type="PANTHER" id="PTHR42792:SF1">
    <property type="entry name" value="FLAGELLAR HOOK-ASSOCIATED PROTEIN 3"/>
    <property type="match status" value="1"/>
</dbReference>
<keyword evidence="7" id="KW-1185">Reference proteome</keyword>
<gene>
    <name evidence="6" type="primary">flgL</name>
    <name evidence="6" type="ORF">LC087_11360</name>
</gene>
<dbReference type="Pfam" id="PF00700">
    <property type="entry name" value="Flagellin_C"/>
    <property type="match status" value="1"/>
</dbReference>
<dbReference type="PANTHER" id="PTHR42792">
    <property type="entry name" value="FLAGELLIN"/>
    <property type="match status" value="1"/>
</dbReference>
<comment type="similarity">
    <text evidence="2">Belongs to the bacterial flagellin family.</text>
</comment>
<dbReference type="InterPro" id="IPR001492">
    <property type="entry name" value="Flagellin"/>
</dbReference>